<comment type="caution">
    <text evidence="9">The sequence shown here is derived from an EMBL/GenBank/DDBJ whole genome shotgun (WGS) entry which is preliminary data.</text>
</comment>
<evidence type="ECO:0000256" key="2">
    <source>
        <dbReference type="ARBA" id="ARBA00022475"/>
    </source>
</evidence>
<accession>A0A4Y3WM99</accession>
<keyword evidence="3 7" id="KW-0812">Transmembrane</keyword>
<dbReference type="RefSeq" id="WP_141278629.1">
    <property type="nucleotide sequence ID" value="NZ_BAAARZ010000008.1"/>
</dbReference>
<comment type="subcellular location">
    <subcellularLocation>
        <location evidence="1">Cell membrane</location>
        <topology evidence="1">Single-pass membrane protein</topology>
    </subcellularLocation>
</comment>
<evidence type="ECO:0000256" key="1">
    <source>
        <dbReference type="ARBA" id="ARBA00004162"/>
    </source>
</evidence>
<dbReference type="AlphaFoldDB" id="A0A4Y3WM99"/>
<keyword evidence="4 7" id="KW-1133">Transmembrane helix</keyword>
<keyword evidence="10" id="KW-1185">Reference proteome</keyword>
<name>A0A4Y3WM99_9PSEU</name>
<dbReference type="OrthoDB" id="7359894at2"/>
<feature type="compositionally biased region" description="Low complexity" evidence="6">
    <location>
        <begin position="150"/>
        <end position="161"/>
    </location>
</feature>
<evidence type="ECO:0000256" key="5">
    <source>
        <dbReference type="ARBA" id="ARBA00023136"/>
    </source>
</evidence>
<protein>
    <recommendedName>
        <fullName evidence="8">Phage shock protein PspC N-terminal domain-containing protein</fullName>
    </recommendedName>
</protein>
<feature type="domain" description="Phage shock protein PspC N-terminal" evidence="8">
    <location>
        <begin position="8"/>
        <end position="64"/>
    </location>
</feature>
<dbReference type="InterPro" id="IPR052027">
    <property type="entry name" value="PspC"/>
</dbReference>
<dbReference type="InterPro" id="IPR007168">
    <property type="entry name" value="Phageshock_PspC_N"/>
</dbReference>
<dbReference type="PANTHER" id="PTHR33885">
    <property type="entry name" value="PHAGE SHOCK PROTEIN C"/>
    <property type="match status" value="1"/>
</dbReference>
<dbReference type="EMBL" id="BJNG01000017">
    <property type="protein sequence ID" value="GEC20097.1"/>
    <property type="molecule type" value="Genomic_DNA"/>
</dbReference>
<evidence type="ECO:0000313" key="10">
    <source>
        <dbReference type="Proteomes" id="UP000320338"/>
    </source>
</evidence>
<keyword evidence="5 7" id="KW-0472">Membrane</keyword>
<evidence type="ECO:0000313" key="9">
    <source>
        <dbReference type="EMBL" id="GEC20097.1"/>
    </source>
</evidence>
<dbReference type="Pfam" id="PF04024">
    <property type="entry name" value="PspC"/>
    <property type="match status" value="1"/>
</dbReference>
<dbReference type="Proteomes" id="UP000320338">
    <property type="component" value="Unassembled WGS sequence"/>
</dbReference>
<evidence type="ECO:0000256" key="3">
    <source>
        <dbReference type="ARBA" id="ARBA00022692"/>
    </source>
</evidence>
<evidence type="ECO:0000256" key="4">
    <source>
        <dbReference type="ARBA" id="ARBA00022989"/>
    </source>
</evidence>
<proteinExistence type="predicted"/>
<evidence type="ECO:0000256" key="6">
    <source>
        <dbReference type="SAM" id="MobiDB-lite"/>
    </source>
</evidence>
<dbReference type="PANTHER" id="PTHR33885:SF3">
    <property type="entry name" value="PHAGE SHOCK PROTEIN C"/>
    <property type="match status" value="1"/>
</dbReference>
<dbReference type="GO" id="GO:0005886">
    <property type="term" value="C:plasma membrane"/>
    <property type="evidence" value="ECO:0007669"/>
    <property type="project" value="UniProtKB-SubCell"/>
</dbReference>
<sequence length="171" mass="17321">MGTEQIAPLRRSRSDRVLGGVCAGIAGRLDVDPLVVRAPAVVLGVLSGGVALLAYLLAWVLIPAGDGADPAPVDRAVPRSAREAWAAAAAELRTLATALRPAPAPADPSPVPRPRSALDTVDATMTAVGERLRDPEVQATARRAARHASDAVAAGVAGIGRRTPHDGTGAG</sequence>
<feature type="transmembrane region" description="Helical" evidence="7">
    <location>
        <begin position="40"/>
        <end position="62"/>
    </location>
</feature>
<feature type="region of interest" description="Disordered" evidence="6">
    <location>
        <begin position="145"/>
        <end position="171"/>
    </location>
</feature>
<evidence type="ECO:0000259" key="8">
    <source>
        <dbReference type="Pfam" id="PF04024"/>
    </source>
</evidence>
<gene>
    <name evidence="9" type="ORF">PHY01_23800</name>
</gene>
<reference evidence="9 10" key="1">
    <citation type="submission" date="2019-06" db="EMBL/GenBank/DDBJ databases">
        <title>Whole genome shotgun sequence of Pseudonocardia hydrocarbonoxydans NBRC 14498.</title>
        <authorList>
            <person name="Hosoyama A."/>
            <person name="Uohara A."/>
            <person name="Ohji S."/>
            <person name="Ichikawa N."/>
        </authorList>
    </citation>
    <scope>NUCLEOTIDE SEQUENCE [LARGE SCALE GENOMIC DNA]</scope>
    <source>
        <strain evidence="9 10">NBRC 14498</strain>
    </source>
</reference>
<evidence type="ECO:0000256" key="7">
    <source>
        <dbReference type="SAM" id="Phobius"/>
    </source>
</evidence>
<organism evidence="9 10">
    <name type="scientific">Pseudonocardia hydrocarbonoxydans</name>
    <dbReference type="NCBI Taxonomy" id="76726"/>
    <lineage>
        <taxon>Bacteria</taxon>
        <taxon>Bacillati</taxon>
        <taxon>Actinomycetota</taxon>
        <taxon>Actinomycetes</taxon>
        <taxon>Pseudonocardiales</taxon>
        <taxon>Pseudonocardiaceae</taxon>
        <taxon>Pseudonocardia</taxon>
    </lineage>
</organism>
<keyword evidence="2" id="KW-1003">Cell membrane</keyword>